<evidence type="ECO:0000259" key="11">
    <source>
        <dbReference type="Pfam" id="PF07992"/>
    </source>
</evidence>
<dbReference type="GO" id="GO:0010181">
    <property type="term" value="F:FMN binding"/>
    <property type="evidence" value="ECO:0007669"/>
    <property type="project" value="InterPro"/>
</dbReference>
<evidence type="ECO:0000256" key="1">
    <source>
        <dbReference type="ARBA" id="ARBA00001917"/>
    </source>
</evidence>
<evidence type="ECO:0000259" key="10">
    <source>
        <dbReference type="Pfam" id="PF00724"/>
    </source>
</evidence>
<evidence type="ECO:0000313" key="12">
    <source>
        <dbReference type="EMBL" id="CUQ82976.1"/>
    </source>
</evidence>
<evidence type="ECO:0000256" key="8">
    <source>
        <dbReference type="ARBA" id="ARBA00023004"/>
    </source>
</evidence>
<dbReference type="InterPro" id="IPR051793">
    <property type="entry name" value="NADH:flavin_oxidoreductase"/>
</dbReference>
<feature type="domain" description="FAD/NAD(P)-binding" evidence="11">
    <location>
        <begin position="379"/>
        <end position="608"/>
    </location>
</feature>
<accession>A0A174ZFM1</accession>
<dbReference type="OrthoDB" id="9772736at2"/>
<keyword evidence="7 12" id="KW-0560">Oxidoreductase</keyword>
<keyword evidence="9" id="KW-0411">Iron-sulfur</keyword>
<dbReference type="PRINTS" id="PR00368">
    <property type="entry name" value="FADPNR"/>
</dbReference>
<dbReference type="PRINTS" id="PR00469">
    <property type="entry name" value="PNDRDTASEII"/>
</dbReference>
<comment type="cofactor">
    <cofactor evidence="1">
        <name>FMN</name>
        <dbReference type="ChEBI" id="CHEBI:58210"/>
    </cofactor>
</comment>
<keyword evidence="4" id="KW-0285">Flavoprotein</keyword>
<protein>
    <submittedName>
        <fullName evidence="12">NADH oxidase</fullName>
        <ecNumber evidence="12">1.-.-.-</ecNumber>
    </submittedName>
</protein>
<sequence>MNEYFPHLFEPIKIGKTTVKNRIFMPPISTNMADKGYVTDALVEHYSARAKGGVGLIVTEVTTVEPVYTYLPGDMSIYDDSYIPGWKKLVDAVHQYDTKILAQLFHPAYMAFPIPGTPQLIAPSNVGPYYAKSAPRAVTVEELHVLVQQFGEAARRFQIAGGDGVEIQCAHAHGLLGGFLTPLYNKRTDEYGGDINGRLRLTLEVIAKIRELCGDDFIIDVRISGDEYSEGGLTLNDMIYVSKQLEKTGVDFIHVSGGNTIKRGSSMPAPGTSPAPHAHASEEIRKHVNIPVSTVARINEPWVAEELIANGKTDICMIGRPNLCDSEFVNKAAEGKTDDIRPCIGCGRCLTGIMFGNPISCTVNPSVESDEIKEADEKKKVLVIGAGPAGMEAAYVAKKRGHEVVLCEKSGEFGGLLRLAAVPIAKQELCKVIKFMARRLKNEGIEVRMNCEVTPEMLAGEFKDYEVVCSTGAVPKEIPPFKVFKQTMTADDVLAGRKYPGRKIVILGGGSVGCETADYLAPLIDDMFPANRDITVIEMTPSLMPGEGGAAKSQLTMRLKRKGVKIELNSQVTKVDETTITYEKDGQEYHITDADTLIFAVGYAPNKVENTEERVHFIGDCDKVGTLKDAIAAGHKLAEEL</sequence>
<dbReference type="InterPro" id="IPR001155">
    <property type="entry name" value="OxRdtase_FMN_N"/>
</dbReference>
<dbReference type="Gene3D" id="3.20.20.70">
    <property type="entry name" value="Aldolase class I"/>
    <property type="match status" value="1"/>
</dbReference>
<evidence type="ECO:0000313" key="13">
    <source>
        <dbReference type="Proteomes" id="UP000078383"/>
    </source>
</evidence>
<dbReference type="EC" id="1.-.-.-" evidence="12"/>
<gene>
    <name evidence="12" type="ORF">ERS852502_00630</name>
</gene>
<dbReference type="InterPro" id="IPR023753">
    <property type="entry name" value="FAD/NAD-binding_dom"/>
</dbReference>
<evidence type="ECO:0000256" key="3">
    <source>
        <dbReference type="ARBA" id="ARBA00011048"/>
    </source>
</evidence>
<dbReference type="PANTHER" id="PTHR42917:SF2">
    <property type="entry name" value="2,4-DIENOYL-COA REDUCTASE [(2E)-ENOYL-COA-PRODUCING]"/>
    <property type="match status" value="1"/>
</dbReference>
<dbReference type="Pfam" id="PF07992">
    <property type="entry name" value="Pyr_redox_2"/>
    <property type="match status" value="1"/>
</dbReference>
<evidence type="ECO:0000256" key="7">
    <source>
        <dbReference type="ARBA" id="ARBA00023002"/>
    </source>
</evidence>
<dbReference type="GO" id="GO:0046872">
    <property type="term" value="F:metal ion binding"/>
    <property type="evidence" value="ECO:0007669"/>
    <property type="project" value="UniProtKB-KW"/>
</dbReference>
<keyword evidence="6" id="KW-0479">Metal-binding</keyword>
<dbReference type="InterPro" id="IPR013785">
    <property type="entry name" value="Aldolase_TIM"/>
</dbReference>
<reference evidence="12 13" key="1">
    <citation type="submission" date="2015-09" db="EMBL/GenBank/DDBJ databases">
        <authorList>
            <consortium name="Pathogen Informatics"/>
        </authorList>
    </citation>
    <scope>NUCLEOTIDE SEQUENCE [LARGE SCALE GENOMIC DNA]</scope>
    <source>
        <strain evidence="12 13">2789STDY5834889</strain>
    </source>
</reference>
<name>A0A174ZFM1_9FIRM</name>
<comment type="cofactor">
    <cofactor evidence="2">
        <name>[4Fe-4S] cluster</name>
        <dbReference type="ChEBI" id="CHEBI:49883"/>
    </cofactor>
</comment>
<dbReference type="PANTHER" id="PTHR42917">
    <property type="entry name" value="2,4-DIENOYL-COA REDUCTASE"/>
    <property type="match status" value="1"/>
</dbReference>
<feature type="domain" description="NADH:flavin oxidoreductase/NADH oxidase N-terminal" evidence="10">
    <location>
        <begin position="8"/>
        <end position="338"/>
    </location>
</feature>
<comment type="similarity">
    <text evidence="3">In the N-terminal section; belongs to the NADH:flavin oxidoreductase/NADH oxidase family.</text>
</comment>
<evidence type="ECO:0000256" key="4">
    <source>
        <dbReference type="ARBA" id="ARBA00022630"/>
    </source>
</evidence>
<keyword evidence="8" id="KW-0408">Iron</keyword>
<dbReference type="CDD" id="cd02803">
    <property type="entry name" value="OYE_like_FMN_family"/>
    <property type="match status" value="1"/>
</dbReference>
<organism evidence="12 13">
    <name type="scientific">[Ruminococcus] torques</name>
    <dbReference type="NCBI Taxonomy" id="33039"/>
    <lineage>
        <taxon>Bacteria</taxon>
        <taxon>Bacillati</taxon>
        <taxon>Bacillota</taxon>
        <taxon>Clostridia</taxon>
        <taxon>Lachnospirales</taxon>
        <taxon>Lachnospiraceae</taxon>
        <taxon>Mediterraneibacter</taxon>
    </lineage>
</organism>
<dbReference type="GO" id="GO:0051536">
    <property type="term" value="F:iron-sulfur cluster binding"/>
    <property type="evidence" value="ECO:0007669"/>
    <property type="project" value="UniProtKB-KW"/>
</dbReference>
<dbReference type="InterPro" id="IPR036188">
    <property type="entry name" value="FAD/NAD-bd_sf"/>
</dbReference>
<proteinExistence type="inferred from homology"/>
<dbReference type="SUPFAM" id="SSF51395">
    <property type="entry name" value="FMN-linked oxidoreductases"/>
    <property type="match status" value="1"/>
</dbReference>
<dbReference type="RefSeq" id="WP_055171122.1">
    <property type="nucleotide sequence ID" value="NZ_CZBX01000002.1"/>
</dbReference>
<dbReference type="SUPFAM" id="SSF51905">
    <property type="entry name" value="FAD/NAD(P)-binding domain"/>
    <property type="match status" value="1"/>
</dbReference>
<evidence type="ECO:0000256" key="2">
    <source>
        <dbReference type="ARBA" id="ARBA00001966"/>
    </source>
</evidence>
<dbReference type="AlphaFoldDB" id="A0A174ZFM1"/>
<dbReference type="Proteomes" id="UP000078383">
    <property type="component" value="Unassembled WGS sequence"/>
</dbReference>
<evidence type="ECO:0000256" key="9">
    <source>
        <dbReference type="ARBA" id="ARBA00023014"/>
    </source>
</evidence>
<dbReference type="EMBL" id="CZBX01000002">
    <property type="protein sequence ID" value="CUQ82976.1"/>
    <property type="molecule type" value="Genomic_DNA"/>
</dbReference>
<dbReference type="GO" id="GO:0016491">
    <property type="term" value="F:oxidoreductase activity"/>
    <property type="evidence" value="ECO:0007669"/>
    <property type="project" value="UniProtKB-KW"/>
</dbReference>
<evidence type="ECO:0000256" key="6">
    <source>
        <dbReference type="ARBA" id="ARBA00022723"/>
    </source>
</evidence>
<dbReference type="Gene3D" id="3.50.50.60">
    <property type="entry name" value="FAD/NAD(P)-binding domain"/>
    <property type="match status" value="1"/>
</dbReference>
<evidence type="ECO:0000256" key="5">
    <source>
        <dbReference type="ARBA" id="ARBA00022643"/>
    </source>
</evidence>
<keyword evidence="5" id="KW-0288">FMN</keyword>
<dbReference type="Pfam" id="PF00724">
    <property type="entry name" value="Oxidored_FMN"/>
    <property type="match status" value="1"/>
</dbReference>
<dbReference type="Gene3D" id="3.40.50.720">
    <property type="entry name" value="NAD(P)-binding Rossmann-like Domain"/>
    <property type="match status" value="1"/>
</dbReference>